<keyword evidence="3" id="KW-0804">Transcription</keyword>
<accession>A0A3B0SQK5</accession>
<dbReference type="GO" id="GO:0003677">
    <property type="term" value="F:DNA binding"/>
    <property type="evidence" value="ECO:0007669"/>
    <property type="project" value="UniProtKB-KW"/>
</dbReference>
<dbReference type="Gene3D" id="1.10.10.10">
    <property type="entry name" value="Winged helix-like DNA-binding domain superfamily/Winged helix DNA-binding domain"/>
    <property type="match status" value="1"/>
</dbReference>
<dbReference type="PRINTS" id="PR00778">
    <property type="entry name" value="HTHARSR"/>
</dbReference>
<dbReference type="PANTHER" id="PTHR43132">
    <property type="entry name" value="ARSENICAL RESISTANCE OPERON REPRESSOR ARSR-RELATED"/>
    <property type="match status" value="1"/>
</dbReference>
<reference evidence="5" key="1">
    <citation type="submission" date="2018-06" db="EMBL/GenBank/DDBJ databases">
        <authorList>
            <person name="Zhirakovskaya E."/>
        </authorList>
    </citation>
    <scope>NUCLEOTIDE SEQUENCE</scope>
</reference>
<dbReference type="InterPro" id="IPR036388">
    <property type="entry name" value="WH-like_DNA-bd_sf"/>
</dbReference>
<keyword evidence="1" id="KW-0805">Transcription regulation</keyword>
<keyword evidence="2" id="KW-0238">DNA-binding</keyword>
<evidence type="ECO:0000313" key="5">
    <source>
        <dbReference type="EMBL" id="VAW06750.1"/>
    </source>
</evidence>
<protein>
    <recommendedName>
        <fullName evidence="4">HTH arsR-type domain-containing protein</fullName>
    </recommendedName>
</protein>
<dbReference type="CDD" id="cd00090">
    <property type="entry name" value="HTH_ARSR"/>
    <property type="match status" value="1"/>
</dbReference>
<sequence>MRSTVQAPTHSTDQRVVVFKALADPYRLEILEILAREVRCNCHLQDLLDLAPNHLSYHLKVLREAGLIAGVRRGRWIDYSIAPDAAELLSGSLPSLDVIALPDTDQPTQCEPEE</sequence>
<dbReference type="NCBIfam" id="NF033788">
    <property type="entry name" value="HTH_metalloreg"/>
    <property type="match status" value="1"/>
</dbReference>
<dbReference type="InterPro" id="IPR001845">
    <property type="entry name" value="HTH_ArsR_DNA-bd_dom"/>
</dbReference>
<proteinExistence type="predicted"/>
<gene>
    <name evidence="5" type="ORF">MNBD_ACTINO01-1656</name>
</gene>
<dbReference type="InterPro" id="IPR051011">
    <property type="entry name" value="Metal_resp_trans_reg"/>
</dbReference>
<dbReference type="PROSITE" id="PS50987">
    <property type="entry name" value="HTH_ARSR_2"/>
    <property type="match status" value="1"/>
</dbReference>
<organism evidence="5">
    <name type="scientific">hydrothermal vent metagenome</name>
    <dbReference type="NCBI Taxonomy" id="652676"/>
    <lineage>
        <taxon>unclassified sequences</taxon>
        <taxon>metagenomes</taxon>
        <taxon>ecological metagenomes</taxon>
    </lineage>
</organism>
<dbReference type="SUPFAM" id="SSF46785">
    <property type="entry name" value="Winged helix' DNA-binding domain"/>
    <property type="match status" value="1"/>
</dbReference>
<evidence type="ECO:0000256" key="1">
    <source>
        <dbReference type="ARBA" id="ARBA00023015"/>
    </source>
</evidence>
<dbReference type="AlphaFoldDB" id="A0A3B0SQK5"/>
<evidence type="ECO:0000259" key="4">
    <source>
        <dbReference type="PROSITE" id="PS50987"/>
    </source>
</evidence>
<dbReference type="GO" id="GO:0003700">
    <property type="term" value="F:DNA-binding transcription factor activity"/>
    <property type="evidence" value="ECO:0007669"/>
    <property type="project" value="InterPro"/>
</dbReference>
<evidence type="ECO:0000256" key="3">
    <source>
        <dbReference type="ARBA" id="ARBA00023163"/>
    </source>
</evidence>
<evidence type="ECO:0000256" key="2">
    <source>
        <dbReference type="ARBA" id="ARBA00023125"/>
    </source>
</evidence>
<dbReference type="PANTHER" id="PTHR43132:SF2">
    <property type="entry name" value="ARSENICAL RESISTANCE OPERON REPRESSOR ARSR-RELATED"/>
    <property type="match status" value="1"/>
</dbReference>
<dbReference type="InterPro" id="IPR011991">
    <property type="entry name" value="ArsR-like_HTH"/>
</dbReference>
<dbReference type="SMART" id="SM00418">
    <property type="entry name" value="HTH_ARSR"/>
    <property type="match status" value="1"/>
</dbReference>
<feature type="domain" description="HTH arsR-type" evidence="4">
    <location>
        <begin position="7"/>
        <end position="100"/>
    </location>
</feature>
<dbReference type="EMBL" id="UOEI01000488">
    <property type="protein sequence ID" value="VAW06750.1"/>
    <property type="molecule type" value="Genomic_DNA"/>
</dbReference>
<dbReference type="Pfam" id="PF01022">
    <property type="entry name" value="HTH_5"/>
    <property type="match status" value="1"/>
</dbReference>
<name>A0A3B0SQK5_9ZZZZ</name>
<dbReference type="InterPro" id="IPR036390">
    <property type="entry name" value="WH_DNA-bd_sf"/>
</dbReference>